<evidence type="ECO:0000256" key="2">
    <source>
        <dbReference type="ARBA" id="ARBA00022448"/>
    </source>
</evidence>
<evidence type="ECO:0000256" key="1">
    <source>
        <dbReference type="ARBA" id="ARBA00004651"/>
    </source>
</evidence>
<name>A0AAW2YRV3_9EUKA</name>
<feature type="transmembrane region" description="Helical" evidence="8">
    <location>
        <begin position="406"/>
        <end position="424"/>
    </location>
</feature>
<keyword evidence="10" id="KW-1185">Reference proteome</keyword>
<organism evidence="9 10">
    <name type="scientific">Acrasis kona</name>
    <dbReference type="NCBI Taxonomy" id="1008807"/>
    <lineage>
        <taxon>Eukaryota</taxon>
        <taxon>Discoba</taxon>
        <taxon>Heterolobosea</taxon>
        <taxon>Tetramitia</taxon>
        <taxon>Eutetramitia</taxon>
        <taxon>Acrasidae</taxon>
        <taxon>Acrasis</taxon>
    </lineage>
</organism>
<sequence>ENEVASSHSCSPDYSGKDSLSPSLITKDEVIVVSSATPQPVPFIETVPLVGGMKRALKAYYKLIFVRKDFRWVWFAYIANNFGQFFTNVSMLAVIEHTFLGYPNSGLAVSGWFLSASVPAMVLMPATGVIVDMIDHRKTMFTIDVLKTFLVFSFALSLLNLNRFYWVIYVTQGLMSMLDSIYTSCREGLVPLVVPNEELVVESALRGLTWMLCAFAGGSLAGLLSSNVGAVACLTVNSALYCTSAAIIFQLFKSKKLSKLEAERGKKKKEDVLDTPMEEAQDKLLVVPDERRPKTLFQRVKSTVRKIPYHFLNVSKEFWLGAKFLILHPYILSLLFIKCSAALNYSAFDFVMTRNCFSVFVKNGQVESGQRAYGFYRSVYGVSSGLCPALVEGFLPHKYTGRTVRFVILLFFCIMIPAFGITVFLPENIYAYFVTAFIIACCDGTIWILELSSLQRVCAYNFLGRAVTFDFFNLNVINTSIQLIYGSIYYDKLRLNPKTFAFIHVGTASACSIYFLLWFVLTRKVEHERVVVDDHGNDAVVEQRKLVK</sequence>
<dbReference type="Gene3D" id="1.20.1250.20">
    <property type="entry name" value="MFS general substrate transporter like domains"/>
    <property type="match status" value="1"/>
</dbReference>
<evidence type="ECO:0000313" key="9">
    <source>
        <dbReference type="EMBL" id="KAL0479930.1"/>
    </source>
</evidence>
<proteinExistence type="predicted"/>
<evidence type="ECO:0000256" key="4">
    <source>
        <dbReference type="ARBA" id="ARBA00022692"/>
    </source>
</evidence>
<protein>
    <submittedName>
        <fullName evidence="9">10 TM domain-containing transmembrane protein</fullName>
    </submittedName>
</protein>
<feature type="region of interest" description="Disordered" evidence="7">
    <location>
        <begin position="1"/>
        <end position="21"/>
    </location>
</feature>
<feature type="transmembrane region" description="Helical" evidence="8">
    <location>
        <begin position="502"/>
        <end position="521"/>
    </location>
</feature>
<feature type="transmembrane region" description="Helical" evidence="8">
    <location>
        <begin position="72"/>
        <end position="95"/>
    </location>
</feature>
<feature type="transmembrane region" description="Helical" evidence="8">
    <location>
        <begin position="471"/>
        <end position="490"/>
    </location>
</feature>
<evidence type="ECO:0000256" key="3">
    <source>
        <dbReference type="ARBA" id="ARBA00022475"/>
    </source>
</evidence>
<dbReference type="PANTHER" id="PTHR43266">
    <property type="entry name" value="MACROLIDE-EFFLUX PROTEIN"/>
    <property type="match status" value="1"/>
</dbReference>
<feature type="transmembrane region" description="Helical" evidence="8">
    <location>
        <begin position="107"/>
        <end position="134"/>
    </location>
</feature>
<keyword evidence="3" id="KW-1003">Cell membrane</keyword>
<feature type="transmembrane region" description="Helical" evidence="8">
    <location>
        <begin position="146"/>
        <end position="168"/>
    </location>
</feature>
<evidence type="ECO:0000256" key="6">
    <source>
        <dbReference type="ARBA" id="ARBA00023136"/>
    </source>
</evidence>
<keyword evidence="5 8" id="KW-1133">Transmembrane helix</keyword>
<dbReference type="GO" id="GO:0022857">
    <property type="term" value="F:transmembrane transporter activity"/>
    <property type="evidence" value="ECO:0007669"/>
    <property type="project" value="InterPro"/>
</dbReference>
<evidence type="ECO:0000313" key="10">
    <source>
        <dbReference type="Proteomes" id="UP001431209"/>
    </source>
</evidence>
<dbReference type="AlphaFoldDB" id="A0AAW2YRV3"/>
<evidence type="ECO:0000256" key="7">
    <source>
        <dbReference type="SAM" id="MobiDB-lite"/>
    </source>
</evidence>
<dbReference type="GO" id="GO:0005886">
    <property type="term" value="C:plasma membrane"/>
    <property type="evidence" value="ECO:0007669"/>
    <property type="project" value="UniProtKB-SubCell"/>
</dbReference>
<reference evidence="9 10" key="1">
    <citation type="submission" date="2024-03" db="EMBL/GenBank/DDBJ databases">
        <title>The Acrasis kona genome and developmental transcriptomes reveal deep origins of eukaryotic multicellular pathways.</title>
        <authorList>
            <person name="Sheikh S."/>
            <person name="Fu C.-J."/>
            <person name="Brown M.W."/>
            <person name="Baldauf S.L."/>
        </authorList>
    </citation>
    <scope>NUCLEOTIDE SEQUENCE [LARGE SCALE GENOMIC DNA]</scope>
    <source>
        <strain evidence="9 10">ATCC MYA-3509</strain>
    </source>
</reference>
<keyword evidence="4 8" id="KW-0812">Transmembrane</keyword>
<dbReference type="Proteomes" id="UP001431209">
    <property type="component" value="Unassembled WGS sequence"/>
</dbReference>
<keyword evidence="2" id="KW-0813">Transport</keyword>
<keyword evidence="6 8" id="KW-0472">Membrane</keyword>
<feature type="transmembrane region" description="Helical" evidence="8">
    <location>
        <begin position="430"/>
        <end position="450"/>
    </location>
</feature>
<dbReference type="EMBL" id="JAOPGA020000608">
    <property type="protein sequence ID" value="KAL0479930.1"/>
    <property type="molecule type" value="Genomic_DNA"/>
</dbReference>
<feature type="transmembrane region" description="Helical" evidence="8">
    <location>
        <begin position="204"/>
        <end position="224"/>
    </location>
</feature>
<dbReference type="InterPro" id="IPR036259">
    <property type="entry name" value="MFS_trans_sf"/>
</dbReference>
<gene>
    <name evidence="9" type="ORF">AKO1_000674</name>
</gene>
<feature type="transmembrane region" description="Helical" evidence="8">
    <location>
        <begin position="231"/>
        <end position="252"/>
    </location>
</feature>
<evidence type="ECO:0000256" key="8">
    <source>
        <dbReference type="SAM" id="Phobius"/>
    </source>
</evidence>
<feature type="non-terminal residue" evidence="9">
    <location>
        <position position="1"/>
    </location>
</feature>
<comment type="subcellular location">
    <subcellularLocation>
        <location evidence="1">Cell membrane</location>
        <topology evidence="1">Multi-pass membrane protein</topology>
    </subcellularLocation>
</comment>
<comment type="caution">
    <text evidence="9">The sequence shown here is derived from an EMBL/GenBank/DDBJ whole genome shotgun (WGS) entry which is preliminary data.</text>
</comment>
<dbReference type="PANTHER" id="PTHR43266:SF2">
    <property type="entry name" value="MAJOR FACILITATOR SUPERFAMILY (MFS) PROFILE DOMAIN-CONTAINING PROTEIN"/>
    <property type="match status" value="1"/>
</dbReference>
<dbReference type="InterPro" id="IPR011701">
    <property type="entry name" value="MFS"/>
</dbReference>
<feature type="transmembrane region" description="Helical" evidence="8">
    <location>
        <begin position="318"/>
        <end position="337"/>
    </location>
</feature>
<evidence type="ECO:0000256" key="5">
    <source>
        <dbReference type="ARBA" id="ARBA00022989"/>
    </source>
</evidence>
<accession>A0AAW2YRV3</accession>
<dbReference type="CDD" id="cd06173">
    <property type="entry name" value="MFS_MefA_like"/>
    <property type="match status" value="1"/>
</dbReference>
<dbReference type="Pfam" id="PF07690">
    <property type="entry name" value="MFS_1"/>
    <property type="match status" value="1"/>
</dbReference>
<dbReference type="SUPFAM" id="SSF103473">
    <property type="entry name" value="MFS general substrate transporter"/>
    <property type="match status" value="1"/>
</dbReference>